<protein>
    <submittedName>
        <fullName evidence="2">Heme-binding protein</fullName>
    </submittedName>
</protein>
<dbReference type="PANTHER" id="PTHR34309">
    <property type="entry name" value="SLR1406 PROTEIN"/>
    <property type="match status" value="1"/>
</dbReference>
<dbReference type="Pfam" id="PF03928">
    <property type="entry name" value="HbpS-like"/>
    <property type="match status" value="1"/>
</dbReference>
<keyword evidence="3" id="KW-1185">Reference proteome</keyword>
<dbReference type="SUPFAM" id="SSF143744">
    <property type="entry name" value="GlcG-like"/>
    <property type="match status" value="1"/>
</dbReference>
<dbReference type="InterPro" id="IPR005624">
    <property type="entry name" value="PduO/GlcC-like"/>
</dbReference>
<accession>A0A7L6B3Q5</accession>
<dbReference type="PANTHER" id="PTHR34309:SF1">
    <property type="entry name" value="PROTEIN GLCG"/>
    <property type="match status" value="1"/>
</dbReference>
<dbReference type="Gene3D" id="3.30.450.150">
    <property type="entry name" value="Haem-degrading domain"/>
    <property type="match status" value="1"/>
</dbReference>
<reference evidence="3" key="1">
    <citation type="submission" date="2020-07" db="EMBL/GenBank/DDBJ databases">
        <title>A new Micromonospora strain with potent antibiotic activity isolated from the microbiome of a mid-Atlantic deep-sea sponge.</title>
        <authorList>
            <person name="Back C.R."/>
            <person name="Stennett H.L."/>
            <person name="Williams S.E."/>
            <person name="Wang L."/>
            <person name="Ojeda Gomez J."/>
            <person name="Abdulle O.M."/>
            <person name="Duffy T."/>
            <person name="Hendry K.R."/>
            <person name="Powell D."/>
            <person name="Stach J.E."/>
            <person name="Essex-Lopresti A.E."/>
            <person name="Willis C.L."/>
            <person name="Curnow P."/>
            <person name="Race P.R."/>
        </authorList>
    </citation>
    <scope>NUCLEOTIDE SEQUENCE [LARGE SCALE GENOMIC DNA]</scope>
    <source>
        <strain evidence="3">28ISP2-46</strain>
    </source>
</reference>
<proteinExistence type="predicted"/>
<dbReference type="Proteomes" id="UP000510844">
    <property type="component" value="Chromosome"/>
</dbReference>
<sequence length="169" mass="17566">MRGRSGGSPRRSGYRRRDPFLSYQDEPTTPSPVVHRPTISRAAAAAAVDAAIARAESIGLSVTVAICDESGVLKAYQRMDAAPLVSVQLAQDKAYTAVGFGLSSDGWYDFIKDDGPLALGAPAGVDRLVTFGGGFPIRVDGVVVGGIGVSGGHYTQDMEVARAGLAVLE</sequence>
<gene>
    <name evidence="2" type="ORF">H1D33_25425</name>
</gene>
<evidence type="ECO:0000313" key="2">
    <source>
        <dbReference type="EMBL" id="QLQ36577.1"/>
    </source>
</evidence>
<feature type="region of interest" description="Disordered" evidence="1">
    <location>
        <begin position="1"/>
        <end position="34"/>
    </location>
</feature>
<dbReference type="RefSeq" id="WP_181569092.1">
    <property type="nucleotide sequence ID" value="NZ_CP059322.2"/>
</dbReference>
<organism evidence="2 3">
    <name type="scientific">Micromonospora robiginosa</name>
    <dbReference type="NCBI Taxonomy" id="2749844"/>
    <lineage>
        <taxon>Bacteria</taxon>
        <taxon>Bacillati</taxon>
        <taxon>Actinomycetota</taxon>
        <taxon>Actinomycetes</taxon>
        <taxon>Micromonosporales</taxon>
        <taxon>Micromonosporaceae</taxon>
        <taxon>Micromonospora</taxon>
    </lineage>
</organism>
<evidence type="ECO:0000256" key="1">
    <source>
        <dbReference type="SAM" id="MobiDB-lite"/>
    </source>
</evidence>
<dbReference type="KEGG" id="mfeu:H1D33_25425"/>
<dbReference type="InterPro" id="IPR052517">
    <property type="entry name" value="GlcG_carb_metab_protein"/>
</dbReference>
<reference evidence="2 3" key="2">
    <citation type="journal article" date="2021" name="Mar. Drugs">
        <title>A New Micromonospora Strain with Antibiotic Activity Isolated from the Microbiome of a Mid-Atlantic Deep-Sea Sponge.</title>
        <authorList>
            <person name="Back C.R."/>
            <person name="Stennett H.L."/>
            <person name="Williams S.E."/>
            <person name="Wang L."/>
            <person name="Ojeda Gomez J."/>
            <person name="Abdulle O.M."/>
            <person name="Duffy T."/>
            <person name="Neal C."/>
            <person name="Mantell J."/>
            <person name="Jepson M.A."/>
            <person name="Hendry K.R."/>
            <person name="Powell D."/>
            <person name="Stach J.E.M."/>
            <person name="Essex-Lopresti A.E."/>
            <person name="Willis C.L."/>
            <person name="Curnow P."/>
            <person name="Race P.R."/>
        </authorList>
    </citation>
    <scope>NUCLEOTIDE SEQUENCE [LARGE SCALE GENOMIC DNA]</scope>
    <source>
        <strain evidence="2 3">28ISP2-46</strain>
    </source>
</reference>
<name>A0A7L6B3Q5_9ACTN</name>
<dbReference type="AlphaFoldDB" id="A0A7L6B3Q5"/>
<evidence type="ECO:0000313" key="3">
    <source>
        <dbReference type="Proteomes" id="UP000510844"/>
    </source>
</evidence>
<dbReference type="EMBL" id="CP059322">
    <property type="protein sequence ID" value="QLQ36577.1"/>
    <property type="molecule type" value="Genomic_DNA"/>
</dbReference>
<dbReference type="InterPro" id="IPR038084">
    <property type="entry name" value="PduO/GlcC-like_sf"/>
</dbReference>